<organism evidence="6 7">
    <name type="scientific">Nitrosopumilus piranensis</name>
    <dbReference type="NCBI Taxonomy" id="1582439"/>
    <lineage>
        <taxon>Archaea</taxon>
        <taxon>Nitrososphaerota</taxon>
        <taxon>Nitrososphaeria</taxon>
        <taxon>Nitrosopumilales</taxon>
        <taxon>Nitrosopumilaceae</taxon>
        <taxon>Nitrosopumilus</taxon>
    </lineage>
</organism>
<evidence type="ECO:0000313" key="6">
    <source>
        <dbReference type="EMBL" id="AJM91838.1"/>
    </source>
</evidence>
<sequence length="138" mass="16114">MSYRFLDHATDAIIEVTAKDLKEAFLVTADAVINLTLDQDKVKEKDKKRFSAQGKDLRYLLFSWLEEIPFLLITEGFAIKRIELEIIQNKDYKINATAYGEPLDFKKHNFKVEIKAPTFYDMEIKQNGGVFMRFLLDL</sequence>
<dbReference type="InterPro" id="IPR036820">
    <property type="entry name" value="Archease_dom_sf"/>
</dbReference>
<evidence type="ECO:0000313" key="7">
    <source>
        <dbReference type="Proteomes" id="UP000032027"/>
    </source>
</evidence>
<dbReference type="Proteomes" id="UP000032027">
    <property type="component" value="Chromosome"/>
</dbReference>
<evidence type="ECO:0000256" key="1">
    <source>
        <dbReference type="ARBA" id="ARBA00007963"/>
    </source>
</evidence>
<name>A0A0C5BQ52_9ARCH</name>
<protein>
    <recommendedName>
        <fullName evidence="5">Archease domain-containing protein</fullName>
    </recommendedName>
</protein>
<dbReference type="Gene3D" id="3.55.10.10">
    <property type="entry name" value="Archease domain"/>
    <property type="match status" value="1"/>
</dbReference>
<dbReference type="PATRIC" id="fig|1582439.9.peg.636"/>
<comment type="similarity">
    <text evidence="1">Belongs to the archease family.</text>
</comment>
<reference evidence="6 7" key="2">
    <citation type="journal article" date="2016" name="ISME J.">
        <title>Physiological and genomic characterization of two novel marine thaumarchaeal strains indicates niche differentiation.</title>
        <authorList>
            <person name="Bayer B."/>
            <person name="Vojvoda J."/>
            <person name="Offre P."/>
            <person name="Alves R.J."/>
            <person name="Elisabeth N.H."/>
            <person name="Garcia J.A."/>
            <person name="Volland J.M."/>
            <person name="Srivastava A."/>
            <person name="Schleper C."/>
            <person name="Herndl G.J."/>
        </authorList>
    </citation>
    <scope>NUCLEOTIDE SEQUENCE [LARGE SCALE GENOMIC DNA]</scope>
    <source>
        <strain evidence="6 7">D3C</strain>
    </source>
</reference>
<dbReference type="PANTHER" id="PTHR12682:SF11">
    <property type="entry name" value="PROTEIN ARCHEASE"/>
    <property type="match status" value="1"/>
</dbReference>
<keyword evidence="4" id="KW-0106">Calcium</keyword>
<dbReference type="AlphaFoldDB" id="A0A0C5BQ52"/>
<dbReference type="GO" id="GO:0008033">
    <property type="term" value="P:tRNA processing"/>
    <property type="evidence" value="ECO:0007669"/>
    <property type="project" value="UniProtKB-KW"/>
</dbReference>
<dbReference type="KEGG" id="nid:NPIRD3C_0624"/>
<accession>A0A0C5BQ52</accession>
<dbReference type="InterPro" id="IPR002804">
    <property type="entry name" value="Archease"/>
</dbReference>
<reference evidence="6 7" key="3">
    <citation type="journal article" date="2019" name="Int. J. Syst. Evol. Microbiol.">
        <title>Nitrosopumilus adriaticus sp. nov. and Nitrosopumilus piranensis sp. nov., two ammonia-oxidizing archaea from the Adriatic Sea and members of the class Nitrososphaeria.</title>
        <authorList>
            <person name="Bayer B."/>
            <person name="Vojvoda J."/>
            <person name="Reinthaler T."/>
            <person name="Reyes C."/>
            <person name="Pinto M."/>
            <person name="Herndl G.J."/>
        </authorList>
    </citation>
    <scope>NUCLEOTIDE SEQUENCE [LARGE SCALE GENOMIC DNA]</scope>
    <source>
        <strain evidence="6 7">D3C</strain>
    </source>
</reference>
<evidence type="ECO:0000256" key="4">
    <source>
        <dbReference type="ARBA" id="ARBA00022837"/>
    </source>
</evidence>
<dbReference type="InterPro" id="IPR023572">
    <property type="entry name" value="Archease_dom"/>
</dbReference>
<reference evidence="7" key="1">
    <citation type="submission" date="2015-02" db="EMBL/GenBank/DDBJ databases">
        <title>Characterization of two novel Thaumarchaeota isolated from the Northern Adriatic Sea.</title>
        <authorList>
            <person name="Bayer B."/>
            <person name="Vojvoda J."/>
            <person name="Offre P."/>
            <person name="Srivastava A."/>
            <person name="Elisabeth N."/>
            <person name="Garcia J.A.L."/>
            <person name="Schleper C."/>
            <person name="Herndl G.J."/>
        </authorList>
    </citation>
    <scope>NUCLEOTIDE SEQUENCE [LARGE SCALE GENOMIC DNA]</scope>
    <source>
        <strain evidence="7">D3C</strain>
    </source>
</reference>
<dbReference type="SUPFAM" id="SSF69819">
    <property type="entry name" value="MTH1598-like"/>
    <property type="match status" value="1"/>
</dbReference>
<dbReference type="OrthoDB" id="8831at2157"/>
<dbReference type="GeneID" id="41599783"/>
<keyword evidence="2" id="KW-0819">tRNA processing</keyword>
<evidence type="ECO:0000259" key="5">
    <source>
        <dbReference type="Pfam" id="PF01951"/>
    </source>
</evidence>
<gene>
    <name evidence="6" type="ORF">NPIRD3C_0624</name>
</gene>
<dbReference type="HOGENOM" id="CLU_111362_3_0_2"/>
<proteinExistence type="inferred from homology"/>
<dbReference type="RefSeq" id="WP_148702784.1">
    <property type="nucleotide sequence ID" value="NZ_CP010868.1"/>
</dbReference>
<keyword evidence="3" id="KW-0479">Metal-binding</keyword>
<dbReference type="PANTHER" id="PTHR12682">
    <property type="entry name" value="ARCHEASE"/>
    <property type="match status" value="1"/>
</dbReference>
<evidence type="ECO:0000256" key="3">
    <source>
        <dbReference type="ARBA" id="ARBA00022723"/>
    </source>
</evidence>
<dbReference type="STRING" id="1582439.NPIRD3C_0624"/>
<dbReference type="EMBL" id="CP010868">
    <property type="protein sequence ID" value="AJM91838.1"/>
    <property type="molecule type" value="Genomic_DNA"/>
</dbReference>
<dbReference type="Pfam" id="PF01951">
    <property type="entry name" value="Archease"/>
    <property type="match status" value="1"/>
</dbReference>
<feature type="domain" description="Archease" evidence="5">
    <location>
        <begin position="3"/>
        <end position="137"/>
    </location>
</feature>
<dbReference type="GO" id="GO:0046872">
    <property type="term" value="F:metal ion binding"/>
    <property type="evidence" value="ECO:0007669"/>
    <property type="project" value="UniProtKB-KW"/>
</dbReference>
<evidence type="ECO:0000256" key="2">
    <source>
        <dbReference type="ARBA" id="ARBA00022694"/>
    </source>
</evidence>
<keyword evidence="7" id="KW-1185">Reference proteome</keyword>